<dbReference type="AlphaFoldDB" id="A0A8C2FFE2"/>
<dbReference type="GO" id="GO:0005922">
    <property type="term" value="C:connexin complex"/>
    <property type="evidence" value="ECO:0007669"/>
    <property type="project" value="InterPro"/>
</dbReference>
<dbReference type="InterPro" id="IPR019570">
    <property type="entry name" value="Connexin_CCC"/>
</dbReference>
<keyword evidence="6" id="KW-0965">Cell junction</keyword>
<keyword evidence="5 9" id="KW-0303">Gap junction</keyword>
<comment type="similarity">
    <text evidence="9">Belongs to the connexin family.</text>
</comment>
<evidence type="ECO:0000256" key="9">
    <source>
        <dbReference type="RuleBase" id="RU000630"/>
    </source>
</evidence>
<feature type="transmembrane region" description="Helical" evidence="11">
    <location>
        <begin position="95"/>
        <end position="113"/>
    </location>
</feature>
<comment type="function">
    <text evidence="9">One gap junction consists of a cluster of closely packed pairs of transmembrane channels, the connexons, through which materials of low MW diffuse from one cell to a neighboring cell.</text>
</comment>
<feature type="domain" description="Connexin cysteine-rich" evidence="13">
    <location>
        <begin position="201"/>
        <end position="267"/>
    </location>
</feature>
<dbReference type="GO" id="GO:0007267">
    <property type="term" value="P:cell-cell signaling"/>
    <property type="evidence" value="ECO:0007669"/>
    <property type="project" value="TreeGrafter"/>
</dbReference>
<feature type="compositionally biased region" description="Basic and acidic residues" evidence="10">
    <location>
        <begin position="364"/>
        <end position="373"/>
    </location>
</feature>
<sequence>MSNVLFSCRTERVVSSRSTMSWSFLTQMLDEISNHSTFMGKIWLSLFIIFRIVLTVVGGESIYYDEQSNFVCNTLQPGCENVCYDVFAPLSHVRYWVFQIIMISTPTVMYLGFAMHKIARMNDEEYKLRNRKSMPMIHRRANRDYEENDGDNCEEGPMMMEEILPEKTPEKPAPKHDGRRRIKRDGLMKIYILQLLCRVILEVGFLFGQYILYGFKVAPLYECTRSPCPHTVNCFVSRPTEKTIFLLIMYAVSGLCLSFTVLEILHLGLSGIRNAFFTHAHHHNITRPRSTICRQVPTAVGLKPEYNLDSARETLQNIDHLQRHLKLARQHLDMVYQNGESSPESNNTAVGQNRLNVAQKKHGSRCDKGKTKK</sequence>
<feature type="domain" description="Connexin N-terminal" evidence="12">
    <location>
        <begin position="61"/>
        <end position="94"/>
    </location>
</feature>
<reference evidence="14" key="1">
    <citation type="submission" date="2025-08" db="UniProtKB">
        <authorList>
            <consortium name="Ensembl"/>
        </authorList>
    </citation>
    <scope>IDENTIFICATION</scope>
</reference>
<evidence type="ECO:0000256" key="7">
    <source>
        <dbReference type="ARBA" id="ARBA00022989"/>
    </source>
</evidence>
<evidence type="ECO:0000259" key="12">
    <source>
        <dbReference type="SMART" id="SM00037"/>
    </source>
</evidence>
<feature type="compositionally biased region" description="Polar residues" evidence="10">
    <location>
        <begin position="338"/>
        <end position="356"/>
    </location>
</feature>
<keyword evidence="7 11" id="KW-1133">Transmembrane helix</keyword>
<evidence type="ECO:0000259" key="13">
    <source>
        <dbReference type="SMART" id="SM01089"/>
    </source>
</evidence>
<dbReference type="SMART" id="SM01089">
    <property type="entry name" value="Connexin_CCC"/>
    <property type="match status" value="1"/>
</dbReference>
<dbReference type="GO" id="GO:0005243">
    <property type="term" value="F:gap junction channel activity"/>
    <property type="evidence" value="ECO:0007669"/>
    <property type="project" value="TreeGrafter"/>
</dbReference>
<feature type="transmembrane region" description="Helical" evidence="11">
    <location>
        <begin position="244"/>
        <end position="265"/>
    </location>
</feature>
<evidence type="ECO:0000313" key="14">
    <source>
        <dbReference type="Ensembl" id="ENSCCRP00020054683.1"/>
    </source>
</evidence>
<dbReference type="PROSITE" id="PS00408">
    <property type="entry name" value="CONNEXINS_2"/>
    <property type="match status" value="1"/>
</dbReference>
<evidence type="ECO:0000256" key="10">
    <source>
        <dbReference type="SAM" id="MobiDB-lite"/>
    </source>
</evidence>
<dbReference type="PRINTS" id="PR00206">
    <property type="entry name" value="CONNEXIN"/>
</dbReference>
<evidence type="ECO:0000256" key="3">
    <source>
        <dbReference type="ARBA" id="ARBA00022475"/>
    </source>
</evidence>
<dbReference type="PANTHER" id="PTHR11984:SF117">
    <property type="entry name" value="GAP JUNCTION PROTEIN"/>
    <property type="match status" value="1"/>
</dbReference>
<feature type="region of interest" description="Disordered" evidence="10">
    <location>
        <begin position="337"/>
        <end position="373"/>
    </location>
</feature>
<dbReference type="InterPro" id="IPR013092">
    <property type="entry name" value="Connexin_N"/>
</dbReference>
<comment type="subcellular location">
    <subcellularLocation>
        <location evidence="1">Cell junction</location>
        <location evidence="1">Gap junction</location>
    </subcellularLocation>
    <subcellularLocation>
        <location evidence="2 9">Cell membrane</location>
        <topology evidence="2 9">Multi-pass membrane protein</topology>
    </subcellularLocation>
</comment>
<evidence type="ECO:0000313" key="15">
    <source>
        <dbReference type="Proteomes" id="UP000694701"/>
    </source>
</evidence>
<dbReference type="InterPro" id="IPR038359">
    <property type="entry name" value="Connexin_N_sf"/>
</dbReference>
<evidence type="ECO:0000256" key="11">
    <source>
        <dbReference type="SAM" id="Phobius"/>
    </source>
</evidence>
<dbReference type="SMART" id="SM00037">
    <property type="entry name" value="CNX"/>
    <property type="match status" value="1"/>
</dbReference>
<evidence type="ECO:0000256" key="6">
    <source>
        <dbReference type="ARBA" id="ARBA00022949"/>
    </source>
</evidence>
<keyword evidence="3" id="KW-1003">Cell membrane</keyword>
<name>A0A8C2FFE2_CYPCA</name>
<dbReference type="PROSITE" id="PS00407">
    <property type="entry name" value="CONNEXINS_1"/>
    <property type="match status" value="1"/>
</dbReference>
<proteinExistence type="inferred from homology"/>
<keyword evidence="8 11" id="KW-0472">Membrane</keyword>
<dbReference type="InterPro" id="IPR000500">
    <property type="entry name" value="Connexin"/>
</dbReference>
<dbReference type="PANTHER" id="PTHR11984">
    <property type="entry name" value="CONNEXIN"/>
    <property type="match status" value="1"/>
</dbReference>
<dbReference type="Pfam" id="PF00029">
    <property type="entry name" value="Connexin"/>
    <property type="match status" value="1"/>
</dbReference>
<evidence type="ECO:0000256" key="2">
    <source>
        <dbReference type="ARBA" id="ARBA00004651"/>
    </source>
</evidence>
<evidence type="ECO:0000256" key="8">
    <source>
        <dbReference type="ARBA" id="ARBA00023136"/>
    </source>
</evidence>
<evidence type="ECO:0000256" key="5">
    <source>
        <dbReference type="ARBA" id="ARBA00022868"/>
    </source>
</evidence>
<accession>A0A8C2FFE2</accession>
<protein>
    <recommendedName>
        <fullName evidence="9">Gap junction protein</fullName>
    </recommendedName>
</protein>
<keyword evidence="4 9" id="KW-0812">Transmembrane</keyword>
<comment type="subunit">
    <text evidence="9">A connexon is composed of a hexamer of connexins.</text>
</comment>
<evidence type="ECO:0000256" key="4">
    <source>
        <dbReference type="ARBA" id="ARBA00022692"/>
    </source>
</evidence>
<evidence type="ECO:0000256" key="1">
    <source>
        <dbReference type="ARBA" id="ARBA00004610"/>
    </source>
</evidence>
<organism evidence="14 15">
    <name type="scientific">Cyprinus carpio</name>
    <name type="common">Common carp</name>
    <dbReference type="NCBI Taxonomy" id="7962"/>
    <lineage>
        <taxon>Eukaryota</taxon>
        <taxon>Metazoa</taxon>
        <taxon>Chordata</taxon>
        <taxon>Craniata</taxon>
        <taxon>Vertebrata</taxon>
        <taxon>Euteleostomi</taxon>
        <taxon>Actinopterygii</taxon>
        <taxon>Neopterygii</taxon>
        <taxon>Teleostei</taxon>
        <taxon>Ostariophysi</taxon>
        <taxon>Cypriniformes</taxon>
        <taxon>Cyprinidae</taxon>
        <taxon>Cyprininae</taxon>
        <taxon>Cyprinus</taxon>
    </lineage>
</organism>
<dbReference type="Proteomes" id="UP000694701">
    <property type="component" value="Unplaced"/>
</dbReference>
<feature type="transmembrane region" description="Helical" evidence="11">
    <location>
        <begin position="190"/>
        <end position="212"/>
    </location>
</feature>
<dbReference type="Gene3D" id="1.20.1440.80">
    <property type="entry name" value="Gap junction channel protein cysteine-rich domain"/>
    <property type="match status" value="1"/>
</dbReference>
<feature type="transmembrane region" description="Helical" evidence="11">
    <location>
        <begin position="42"/>
        <end position="64"/>
    </location>
</feature>
<dbReference type="Ensembl" id="ENSCCRT00020059969.1">
    <property type="protein sequence ID" value="ENSCCRP00020054683.1"/>
    <property type="gene ID" value="ENSCCRG00020025146.1"/>
</dbReference>
<dbReference type="InterPro" id="IPR017990">
    <property type="entry name" value="Connexin_CS"/>
</dbReference>